<dbReference type="RefSeq" id="XP_034093398.1">
    <property type="nucleotide sequence ID" value="XM_034237507.1"/>
</dbReference>
<dbReference type="KEGG" id="gacu:117560584"/>
<dbReference type="GeneID" id="117560584"/>
<dbReference type="PANTHER" id="PTHR31025">
    <property type="entry name" value="SI:CH211-196P9.1-RELATED"/>
    <property type="match status" value="1"/>
</dbReference>
<dbReference type="PANTHER" id="PTHR31025:SF19">
    <property type="entry name" value="SI:CH73-42K18.1-RELATED"/>
    <property type="match status" value="1"/>
</dbReference>
<evidence type="ECO:0000313" key="3">
    <source>
        <dbReference type="RefSeq" id="XP_034093399.1"/>
    </source>
</evidence>
<gene>
    <name evidence="2 3" type="primary">LOC117560584</name>
</gene>
<dbReference type="OrthoDB" id="6512834at2759"/>
<protein>
    <submittedName>
        <fullName evidence="2 3">Sterile alpha motif domain-containing protein 3-like</fullName>
    </submittedName>
</protein>
<organism evidence="1 3">
    <name type="scientific">Gymnodraco acuticeps</name>
    <name type="common">Antarctic dragonfish</name>
    <dbReference type="NCBI Taxonomy" id="8218"/>
    <lineage>
        <taxon>Eukaryota</taxon>
        <taxon>Metazoa</taxon>
        <taxon>Chordata</taxon>
        <taxon>Craniata</taxon>
        <taxon>Vertebrata</taxon>
        <taxon>Euteleostomi</taxon>
        <taxon>Actinopterygii</taxon>
        <taxon>Neopterygii</taxon>
        <taxon>Teleostei</taxon>
        <taxon>Neoteleostei</taxon>
        <taxon>Acanthomorphata</taxon>
        <taxon>Eupercaria</taxon>
        <taxon>Perciformes</taxon>
        <taxon>Notothenioidei</taxon>
        <taxon>Bathydraconidae</taxon>
        <taxon>Gymnodraco</taxon>
    </lineage>
</organism>
<dbReference type="AlphaFoldDB" id="A0A6P8VRF4"/>
<name>A0A6P8VRF4_GYMAC</name>
<dbReference type="RefSeq" id="XP_034093399.1">
    <property type="nucleotide sequence ID" value="XM_034237508.1"/>
</dbReference>
<evidence type="ECO:0000313" key="1">
    <source>
        <dbReference type="Proteomes" id="UP000515161"/>
    </source>
</evidence>
<sequence>MLLHVILADDNIQRVRIESLPETVDELKTILKNHLTLEGEMVIQFQDPEFNNEFCNLTDISELPRERLKLKIIMSDYTLDTGSLDTSSGSSGETSGRSKHWPDPFTIPSFSYDIELKLRRRNEAYEKDGSLFAPTNDVKTDILDKVGRAMYDFNAYPTPKQVQDVAKALVEKHPCLKEPGSTQGWYCWKFSLSFKMGNLRQKYRIAGCPELTINRKRSAGQETRKMKKAKRAEINFLPDFPQGRTPNSLEEERITLQDEVKKKKPDCNLIDSLMGRSFALRRQEIVEKEPLVAEVESRWPALFSERQIAAEFTRLVAADLPKSFLSGLDRHLPRLLELYKARERRDTKIHSLLESLDSENSNQNRRSAALLGLPYFMKEDPSNFIKFCEATDSEEAAAVNGVDVGVLIVTEEREPAALPRNIADVAVILEGRIVLRKLRDLPTGFAVLMGILYSLNIDYPKGLKYTFEVIQKVIMDIGGGTCSARAHGLRNKLLQGTI</sequence>
<accession>A0A6P8VRF4</accession>
<proteinExistence type="predicted"/>
<evidence type="ECO:0000313" key="2">
    <source>
        <dbReference type="RefSeq" id="XP_034093398.1"/>
    </source>
</evidence>
<keyword evidence="1" id="KW-1185">Reference proteome</keyword>
<dbReference type="Proteomes" id="UP000515161">
    <property type="component" value="Unplaced"/>
</dbReference>
<reference evidence="2 3" key="1">
    <citation type="submission" date="2025-04" db="UniProtKB">
        <authorList>
            <consortium name="RefSeq"/>
        </authorList>
    </citation>
    <scope>IDENTIFICATION</scope>
</reference>